<evidence type="ECO:0000256" key="6">
    <source>
        <dbReference type="RuleBase" id="RU363076"/>
    </source>
</evidence>
<gene>
    <name evidence="7" type="ORF">LKMONMHP_4157</name>
</gene>
<dbReference type="InterPro" id="IPR045214">
    <property type="entry name" value="Surf1/Surf4"/>
</dbReference>
<evidence type="ECO:0000256" key="3">
    <source>
        <dbReference type="ARBA" id="ARBA00022692"/>
    </source>
</evidence>
<comment type="caution">
    <text evidence="7">The sequence shown here is derived from an EMBL/GenBank/DDBJ whole genome shotgun (WGS) entry which is preliminary data.</text>
</comment>
<name>A0ABQ4TD99_METOR</name>
<dbReference type="PROSITE" id="PS50895">
    <property type="entry name" value="SURF1"/>
    <property type="match status" value="1"/>
</dbReference>
<comment type="subcellular location">
    <subcellularLocation>
        <location evidence="6">Cell membrane</location>
        <topology evidence="6">Multi-pass membrane protein</topology>
    </subcellularLocation>
    <subcellularLocation>
        <location evidence="1">Membrane</location>
    </subcellularLocation>
</comment>
<dbReference type="CDD" id="cd06662">
    <property type="entry name" value="SURF1"/>
    <property type="match status" value="1"/>
</dbReference>
<keyword evidence="5 6" id="KW-0472">Membrane</keyword>
<evidence type="ECO:0000256" key="1">
    <source>
        <dbReference type="ARBA" id="ARBA00004370"/>
    </source>
</evidence>
<protein>
    <recommendedName>
        <fullName evidence="6">SURF1-like protein</fullName>
    </recommendedName>
</protein>
<keyword evidence="6" id="KW-1003">Cell membrane</keyword>
<keyword evidence="3 6" id="KW-0812">Transmembrane</keyword>
<sequence length="253" mass="26899">MTRGGGVDAPGSGTARRRSTSTLVLIGLSAGLVFLGFLALGTWQVQRLGWKRDLIARVEARVHAPPGAPPARSDWPRLGAAADEYRHVLLEGCFLPRADTLVQAVTERGGGSWVMTPLRLADGALVLVNRGFVPLEAKDPAAWAPPEGAVTVTGLLRLPEPGGAFLRANDPAAGRWYSRDVAAIAAARGLPEVAPYFVDADARGDEGLPVGGLTVIAFPNNHLVYAITWYALALMVAAGFAYLLRYERRLRAA</sequence>
<evidence type="ECO:0000313" key="8">
    <source>
        <dbReference type="Proteomes" id="UP001055156"/>
    </source>
</evidence>
<dbReference type="PANTHER" id="PTHR23427:SF2">
    <property type="entry name" value="SURFEIT LOCUS PROTEIN 1"/>
    <property type="match status" value="1"/>
</dbReference>
<organism evidence="7 8">
    <name type="scientific">Methylobacterium organophilum</name>
    <dbReference type="NCBI Taxonomy" id="410"/>
    <lineage>
        <taxon>Bacteria</taxon>
        <taxon>Pseudomonadati</taxon>
        <taxon>Pseudomonadota</taxon>
        <taxon>Alphaproteobacteria</taxon>
        <taxon>Hyphomicrobiales</taxon>
        <taxon>Methylobacteriaceae</taxon>
        <taxon>Methylobacterium</taxon>
    </lineage>
</organism>
<dbReference type="EMBL" id="BPQV01000014">
    <property type="protein sequence ID" value="GJE29278.1"/>
    <property type="molecule type" value="Genomic_DNA"/>
</dbReference>
<evidence type="ECO:0000256" key="2">
    <source>
        <dbReference type="ARBA" id="ARBA00007165"/>
    </source>
</evidence>
<feature type="transmembrane region" description="Helical" evidence="6">
    <location>
        <begin position="223"/>
        <end position="244"/>
    </location>
</feature>
<evidence type="ECO:0000256" key="5">
    <source>
        <dbReference type="ARBA" id="ARBA00023136"/>
    </source>
</evidence>
<reference evidence="7" key="2">
    <citation type="submission" date="2021-08" db="EMBL/GenBank/DDBJ databases">
        <authorList>
            <person name="Tani A."/>
            <person name="Ola A."/>
            <person name="Ogura Y."/>
            <person name="Katsura K."/>
            <person name="Hayashi T."/>
        </authorList>
    </citation>
    <scope>NUCLEOTIDE SEQUENCE</scope>
    <source>
        <strain evidence="7">NBRC 15689</strain>
    </source>
</reference>
<dbReference type="Pfam" id="PF02104">
    <property type="entry name" value="SURF1"/>
    <property type="match status" value="1"/>
</dbReference>
<dbReference type="Proteomes" id="UP001055156">
    <property type="component" value="Unassembled WGS sequence"/>
</dbReference>
<evidence type="ECO:0000256" key="4">
    <source>
        <dbReference type="ARBA" id="ARBA00022989"/>
    </source>
</evidence>
<dbReference type="InterPro" id="IPR002994">
    <property type="entry name" value="Surf1/Shy1"/>
</dbReference>
<reference evidence="7" key="1">
    <citation type="journal article" date="2021" name="Front. Microbiol.">
        <title>Comprehensive Comparative Genomics and Phenotyping of Methylobacterium Species.</title>
        <authorList>
            <person name="Alessa O."/>
            <person name="Ogura Y."/>
            <person name="Fujitani Y."/>
            <person name="Takami H."/>
            <person name="Hayashi T."/>
            <person name="Sahin N."/>
            <person name="Tani A."/>
        </authorList>
    </citation>
    <scope>NUCLEOTIDE SEQUENCE</scope>
    <source>
        <strain evidence="7">NBRC 15689</strain>
    </source>
</reference>
<evidence type="ECO:0000313" key="7">
    <source>
        <dbReference type="EMBL" id="GJE29278.1"/>
    </source>
</evidence>
<accession>A0ABQ4TD99</accession>
<keyword evidence="8" id="KW-1185">Reference proteome</keyword>
<proteinExistence type="inferred from homology"/>
<feature type="transmembrane region" description="Helical" evidence="6">
    <location>
        <begin position="23"/>
        <end position="43"/>
    </location>
</feature>
<dbReference type="PANTHER" id="PTHR23427">
    <property type="entry name" value="SURFEIT LOCUS PROTEIN"/>
    <property type="match status" value="1"/>
</dbReference>
<comment type="similarity">
    <text evidence="2 6">Belongs to the SURF1 family.</text>
</comment>
<keyword evidence="4 6" id="KW-1133">Transmembrane helix</keyword>